<dbReference type="PANTHER" id="PTHR44379">
    <property type="entry name" value="OXIDOREDUCTASE WITH IRON-SULFUR SUBUNIT"/>
    <property type="match status" value="1"/>
</dbReference>
<dbReference type="PANTHER" id="PTHR44379:SF2">
    <property type="entry name" value="BLR6218 PROTEIN"/>
    <property type="match status" value="1"/>
</dbReference>
<keyword evidence="4" id="KW-0408">Iron</keyword>
<dbReference type="CDD" id="cd00207">
    <property type="entry name" value="fer2"/>
    <property type="match status" value="1"/>
</dbReference>
<dbReference type="FunFam" id="1.10.150.120:FF:000003">
    <property type="entry name" value="Carbon monoxide dehydrogenase, small subunit"/>
    <property type="match status" value="1"/>
</dbReference>
<protein>
    <submittedName>
        <fullName evidence="7">Isoquinoline 1-oxidoreductase, alpha subunit</fullName>
    </submittedName>
</protein>
<dbReference type="PROSITE" id="PS00197">
    <property type="entry name" value="2FE2S_FER_1"/>
    <property type="match status" value="1"/>
</dbReference>
<feature type="domain" description="2Fe-2S ferredoxin-type" evidence="6">
    <location>
        <begin position="2"/>
        <end position="78"/>
    </location>
</feature>
<dbReference type="AlphaFoldDB" id="A0A1I1ZJB4"/>
<dbReference type="Gene3D" id="3.10.20.30">
    <property type="match status" value="1"/>
</dbReference>
<dbReference type="InterPro" id="IPR002888">
    <property type="entry name" value="2Fe-2S-bd"/>
</dbReference>
<dbReference type="SUPFAM" id="SSF54292">
    <property type="entry name" value="2Fe-2S ferredoxin-like"/>
    <property type="match status" value="1"/>
</dbReference>
<dbReference type="Pfam" id="PF00111">
    <property type="entry name" value="Fer2"/>
    <property type="match status" value="1"/>
</dbReference>
<evidence type="ECO:0000256" key="5">
    <source>
        <dbReference type="ARBA" id="ARBA00023014"/>
    </source>
</evidence>
<dbReference type="SUPFAM" id="SSF47741">
    <property type="entry name" value="CO dehydrogenase ISP C-domain like"/>
    <property type="match status" value="1"/>
</dbReference>
<dbReference type="Pfam" id="PF01799">
    <property type="entry name" value="Fer2_2"/>
    <property type="match status" value="1"/>
</dbReference>
<keyword evidence="1" id="KW-0001">2Fe-2S</keyword>
<keyword evidence="8" id="KW-1185">Reference proteome</keyword>
<dbReference type="InterPro" id="IPR036010">
    <property type="entry name" value="2Fe-2S_ferredoxin-like_sf"/>
</dbReference>
<dbReference type="GO" id="GO:0016491">
    <property type="term" value="F:oxidoreductase activity"/>
    <property type="evidence" value="ECO:0007669"/>
    <property type="project" value="UniProtKB-KW"/>
</dbReference>
<evidence type="ECO:0000313" key="7">
    <source>
        <dbReference type="EMBL" id="SFE31787.1"/>
    </source>
</evidence>
<dbReference type="InterPro" id="IPR051452">
    <property type="entry name" value="Diverse_Oxidoreductases"/>
</dbReference>
<dbReference type="InterPro" id="IPR001041">
    <property type="entry name" value="2Fe-2S_ferredoxin-type"/>
</dbReference>
<evidence type="ECO:0000256" key="3">
    <source>
        <dbReference type="ARBA" id="ARBA00023002"/>
    </source>
</evidence>
<evidence type="ECO:0000256" key="4">
    <source>
        <dbReference type="ARBA" id="ARBA00023004"/>
    </source>
</evidence>
<dbReference type="InterPro" id="IPR006058">
    <property type="entry name" value="2Fe2S_fd_BS"/>
</dbReference>
<evidence type="ECO:0000259" key="6">
    <source>
        <dbReference type="PROSITE" id="PS51085"/>
    </source>
</evidence>
<accession>A0A1I1ZJB4</accession>
<gene>
    <name evidence="7" type="ORF">SAMN05216167_112137</name>
</gene>
<dbReference type="STRING" id="662367.SAMN05216167_112137"/>
<dbReference type="Proteomes" id="UP000198598">
    <property type="component" value="Unassembled WGS sequence"/>
</dbReference>
<dbReference type="GO" id="GO:0051537">
    <property type="term" value="F:2 iron, 2 sulfur cluster binding"/>
    <property type="evidence" value="ECO:0007669"/>
    <property type="project" value="UniProtKB-KW"/>
</dbReference>
<dbReference type="InterPro" id="IPR036884">
    <property type="entry name" value="2Fe-2S-bd_dom_sf"/>
</dbReference>
<keyword evidence="5" id="KW-0411">Iron-sulfur</keyword>
<dbReference type="InterPro" id="IPR012675">
    <property type="entry name" value="Beta-grasp_dom_sf"/>
</dbReference>
<reference evidence="7 8" key="1">
    <citation type="submission" date="2016-10" db="EMBL/GenBank/DDBJ databases">
        <authorList>
            <person name="de Groot N.N."/>
        </authorList>
    </citation>
    <scope>NUCLEOTIDE SEQUENCE [LARGE SCALE GENOMIC DNA]</scope>
    <source>
        <strain evidence="7 8">DSM 26130</strain>
    </source>
</reference>
<sequence length="159" mass="16754">MATYNLKVNGKTRRVEVDPATPVLWVLRDHLDLPGTKYGCGIAQCGACKVHLDGVAVPSCQLPVSAVGNQAITTIEGLSATGNHPVQKAWLEHDVAQCGYCQAGQIMSAASLLKSNPKPTDADIDAAMSGNICRCGTYLRIKEAIKSAAKEGTSSSTRK</sequence>
<keyword evidence="2" id="KW-0479">Metal-binding</keyword>
<name>A0A1I1ZJB4_9BACT</name>
<keyword evidence="3" id="KW-0560">Oxidoreductase</keyword>
<evidence type="ECO:0000256" key="2">
    <source>
        <dbReference type="ARBA" id="ARBA00022723"/>
    </source>
</evidence>
<dbReference type="Gene3D" id="1.10.150.120">
    <property type="entry name" value="[2Fe-2S]-binding domain"/>
    <property type="match status" value="1"/>
</dbReference>
<proteinExistence type="predicted"/>
<organism evidence="7 8">
    <name type="scientific">Spirosoma endophyticum</name>
    <dbReference type="NCBI Taxonomy" id="662367"/>
    <lineage>
        <taxon>Bacteria</taxon>
        <taxon>Pseudomonadati</taxon>
        <taxon>Bacteroidota</taxon>
        <taxon>Cytophagia</taxon>
        <taxon>Cytophagales</taxon>
        <taxon>Cytophagaceae</taxon>
        <taxon>Spirosoma</taxon>
    </lineage>
</organism>
<evidence type="ECO:0000256" key="1">
    <source>
        <dbReference type="ARBA" id="ARBA00022714"/>
    </source>
</evidence>
<dbReference type="GO" id="GO:0046872">
    <property type="term" value="F:metal ion binding"/>
    <property type="evidence" value="ECO:0007669"/>
    <property type="project" value="UniProtKB-KW"/>
</dbReference>
<dbReference type="EMBL" id="FOLQ01000012">
    <property type="protein sequence ID" value="SFE31787.1"/>
    <property type="molecule type" value="Genomic_DNA"/>
</dbReference>
<dbReference type="RefSeq" id="WP_093831165.1">
    <property type="nucleotide sequence ID" value="NZ_FOLQ01000012.1"/>
</dbReference>
<dbReference type="PROSITE" id="PS51085">
    <property type="entry name" value="2FE2S_FER_2"/>
    <property type="match status" value="1"/>
</dbReference>
<evidence type="ECO:0000313" key="8">
    <source>
        <dbReference type="Proteomes" id="UP000198598"/>
    </source>
</evidence>
<dbReference type="OrthoDB" id="9796880at2"/>